<gene>
    <name evidence="6" type="ORF">CLV35_2330</name>
</gene>
<name>A0A420XNR8_9ACTN</name>
<dbReference type="InterPro" id="IPR007221">
    <property type="entry name" value="MreC"/>
</dbReference>
<comment type="caution">
    <text evidence="6">The sequence shown here is derived from an EMBL/GenBank/DDBJ whole genome shotgun (WGS) entry which is preliminary data.</text>
</comment>
<evidence type="ECO:0000313" key="7">
    <source>
        <dbReference type="Proteomes" id="UP000281955"/>
    </source>
</evidence>
<accession>A0A420XNR8</accession>
<dbReference type="Proteomes" id="UP000281955">
    <property type="component" value="Unassembled WGS sequence"/>
</dbReference>
<evidence type="ECO:0000256" key="3">
    <source>
        <dbReference type="ARBA" id="ARBA00022960"/>
    </source>
</evidence>
<evidence type="ECO:0000259" key="5">
    <source>
        <dbReference type="Pfam" id="PF04085"/>
    </source>
</evidence>
<proteinExistence type="inferred from homology"/>
<sequence length="294" mass="30157">MGRDSRRTRLVLTLLLLTSLTLLLLDGRSGGSSPASKARDAAGTVLGPVERAASAVTRGPRNVLGGLSDLGTKDATIRDLRAENDRLRQAQALQDDTARRLREWEQLTRSPTVATFPVEPARVIALSSAQGFSTTATIDAGSADGVRVDTTVVGPGSSGRGLVGRVVAVQARTSTVLLATDPDCYVGIRRAKGGGLFGGVAGTGGGRDLELTGFEPDPPKVGEALVSAGSPGDAPFVKDVLVGTVTVVRTAPGTSTTRATVRPAVDFAHLDLVGVVVPPTGAVPRASVPRSSPR</sequence>
<dbReference type="GO" id="GO:0005886">
    <property type="term" value="C:plasma membrane"/>
    <property type="evidence" value="ECO:0007669"/>
    <property type="project" value="TreeGrafter"/>
</dbReference>
<dbReference type="InterPro" id="IPR042177">
    <property type="entry name" value="Cell/Rod_1"/>
</dbReference>
<dbReference type="Gene3D" id="2.40.10.350">
    <property type="entry name" value="Rod shape-determining protein MreC, domain 2"/>
    <property type="match status" value="1"/>
</dbReference>
<dbReference type="InParanoid" id="A0A420XNR8"/>
<keyword evidence="3" id="KW-0133">Cell shape</keyword>
<dbReference type="OrthoDB" id="5196068at2"/>
<dbReference type="Gene3D" id="2.40.10.340">
    <property type="entry name" value="Rod shape-determining protein MreC, domain 1"/>
    <property type="match status" value="1"/>
</dbReference>
<evidence type="ECO:0000256" key="2">
    <source>
        <dbReference type="ARBA" id="ARBA00013855"/>
    </source>
</evidence>
<evidence type="ECO:0000313" key="6">
    <source>
        <dbReference type="EMBL" id="RKS73837.1"/>
    </source>
</evidence>
<dbReference type="InterPro" id="IPR042175">
    <property type="entry name" value="Cell/Rod_MreC_2"/>
</dbReference>
<dbReference type="InterPro" id="IPR055342">
    <property type="entry name" value="MreC_beta-barrel_core"/>
</dbReference>
<dbReference type="PANTHER" id="PTHR34138">
    <property type="entry name" value="CELL SHAPE-DETERMINING PROTEIN MREC"/>
    <property type="match status" value="1"/>
</dbReference>
<feature type="domain" description="Rod shape-determining protein MreC beta-barrel core" evidence="5">
    <location>
        <begin position="128"/>
        <end position="276"/>
    </location>
</feature>
<dbReference type="GO" id="GO:0008360">
    <property type="term" value="P:regulation of cell shape"/>
    <property type="evidence" value="ECO:0007669"/>
    <property type="project" value="UniProtKB-KW"/>
</dbReference>
<reference evidence="6 7" key="1">
    <citation type="submission" date="2018-10" db="EMBL/GenBank/DDBJ databases">
        <title>Genomic Encyclopedia of Archaeal and Bacterial Type Strains, Phase II (KMG-II): from individual species to whole genera.</title>
        <authorList>
            <person name="Goeker M."/>
        </authorList>
    </citation>
    <scope>NUCLEOTIDE SEQUENCE [LARGE SCALE GENOMIC DNA]</scope>
    <source>
        <strain evidence="6 7">RP-AC37</strain>
    </source>
</reference>
<dbReference type="RefSeq" id="WP_121193643.1">
    <property type="nucleotide sequence ID" value="NZ_RBWV01000012.1"/>
</dbReference>
<protein>
    <recommendedName>
        <fullName evidence="2">Cell shape-determining protein MreC</fullName>
    </recommendedName>
    <alternativeName>
        <fullName evidence="4">Cell shape protein MreC</fullName>
    </alternativeName>
</protein>
<dbReference type="EMBL" id="RBWV01000012">
    <property type="protein sequence ID" value="RKS73837.1"/>
    <property type="molecule type" value="Genomic_DNA"/>
</dbReference>
<comment type="similarity">
    <text evidence="1">Belongs to the MreC family.</text>
</comment>
<dbReference type="PANTHER" id="PTHR34138:SF1">
    <property type="entry name" value="CELL SHAPE-DETERMINING PROTEIN MREC"/>
    <property type="match status" value="1"/>
</dbReference>
<dbReference type="AlphaFoldDB" id="A0A420XNR8"/>
<dbReference type="Pfam" id="PF04085">
    <property type="entry name" value="MreC"/>
    <property type="match status" value="1"/>
</dbReference>
<organism evidence="6 7">
    <name type="scientific">Motilibacter peucedani</name>
    <dbReference type="NCBI Taxonomy" id="598650"/>
    <lineage>
        <taxon>Bacteria</taxon>
        <taxon>Bacillati</taxon>
        <taxon>Actinomycetota</taxon>
        <taxon>Actinomycetes</taxon>
        <taxon>Motilibacterales</taxon>
        <taxon>Motilibacteraceae</taxon>
        <taxon>Motilibacter</taxon>
    </lineage>
</organism>
<evidence type="ECO:0000256" key="1">
    <source>
        <dbReference type="ARBA" id="ARBA00009369"/>
    </source>
</evidence>
<evidence type="ECO:0000256" key="4">
    <source>
        <dbReference type="ARBA" id="ARBA00032089"/>
    </source>
</evidence>
<keyword evidence="7" id="KW-1185">Reference proteome</keyword>